<keyword evidence="1" id="KW-1133">Transmembrane helix</keyword>
<reference evidence="3" key="1">
    <citation type="submission" date="2022-10" db="EMBL/GenBank/DDBJ databases">
        <title>Genome assembly of Pristionchus species.</title>
        <authorList>
            <person name="Yoshida K."/>
            <person name="Sommer R.J."/>
        </authorList>
    </citation>
    <scope>NUCLEOTIDE SEQUENCE [LARGE SCALE GENOMIC DNA]</scope>
    <source>
        <strain evidence="3">RS5460</strain>
    </source>
</reference>
<feature type="transmembrane region" description="Helical" evidence="1">
    <location>
        <begin position="36"/>
        <end position="60"/>
    </location>
</feature>
<proteinExistence type="predicted"/>
<feature type="non-terminal residue" evidence="2">
    <location>
        <position position="115"/>
    </location>
</feature>
<accession>A0AAN5I6C1</accession>
<organism evidence="2 3">
    <name type="scientific">Pristionchus mayeri</name>
    <dbReference type="NCBI Taxonomy" id="1317129"/>
    <lineage>
        <taxon>Eukaryota</taxon>
        <taxon>Metazoa</taxon>
        <taxon>Ecdysozoa</taxon>
        <taxon>Nematoda</taxon>
        <taxon>Chromadorea</taxon>
        <taxon>Rhabditida</taxon>
        <taxon>Rhabditina</taxon>
        <taxon>Diplogasteromorpha</taxon>
        <taxon>Diplogasteroidea</taxon>
        <taxon>Neodiplogasteridae</taxon>
        <taxon>Pristionchus</taxon>
    </lineage>
</organism>
<dbReference type="Proteomes" id="UP001328107">
    <property type="component" value="Unassembled WGS sequence"/>
</dbReference>
<protein>
    <submittedName>
        <fullName evidence="2">Uncharacterized protein</fullName>
    </submittedName>
</protein>
<dbReference type="AlphaFoldDB" id="A0AAN5I6C1"/>
<evidence type="ECO:0000313" key="2">
    <source>
        <dbReference type="EMBL" id="GMR53129.1"/>
    </source>
</evidence>
<evidence type="ECO:0000256" key="1">
    <source>
        <dbReference type="SAM" id="Phobius"/>
    </source>
</evidence>
<gene>
    <name evidence="2" type="ORF">PMAYCL1PPCAC_23324</name>
</gene>
<evidence type="ECO:0000313" key="3">
    <source>
        <dbReference type="Proteomes" id="UP001328107"/>
    </source>
</evidence>
<keyword evidence="3" id="KW-1185">Reference proteome</keyword>
<keyword evidence="1" id="KW-0812">Transmembrane</keyword>
<sequence length="115" mass="12723">SMGDWRNGDCRIRRDRSLVMLVINCISLSSENSAKVSMVASVSCLVIVLFLDLITCPIWPATCCPATRTPKEGCCFLSPRVVFSILIRPMNFLVIVSRSAVCSLFVRRDSCLHGP</sequence>
<name>A0AAN5I6C1_9BILA</name>
<dbReference type="EMBL" id="BTRK01000005">
    <property type="protein sequence ID" value="GMR53129.1"/>
    <property type="molecule type" value="Genomic_DNA"/>
</dbReference>
<feature type="non-terminal residue" evidence="2">
    <location>
        <position position="1"/>
    </location>
</feature>
<keyword evidence="1" id="KW-0472">Membrane</keyword>
<comment type="caution">
    <text evidence="2">The sequence shown here is derived from an EMBL/GenBank/DDBJ whole genome shotgun (WGS) entry which is preliminary data.</text>
</comment>